<reference evidence="2" key="1">
    <citation type="journal article" date="2020" name="Stud. Mycol.">
        <title>101 Dothideomycetes genomes: a test case for predicting lifestyles and emergence of pathogens.</title>
        <authorList>
            <person name="Haridas S."/>
            <person name="Albert R."/>
            <person name="Binder M."/>
            <person name="Bloem J."/>
            <person name="Labutti K."/>
            <person name="Salamov A."/>
            <person name="Andreopoulos B."/>
            <person name="Baker S."/>
            <person name="Barry K."/>
            <person name="Bills G."/>
            <person name="Bluhm B."/>
            <person name="Cannon C."/>
            <person name="Castanera R."/>
            <person name="Culley D."/>
            <person name="Daum C."/>
            <person name="Ezra D."/>
            <person name="Gonzalez J."/>
            <person name="Henrissat B."/>
            <person name="Kuo A."/>
            <person name="Liang C."/>
            <person name="Lipzen A."/>
            <person name="Lutzoni F."/>
            <person name="Magnuson J."/>
            <person name="Mondo S."/>
            <person name="Nolan M."/>
            <person name="Ohm R."/>
            <person name="Pangilinan J."/>
            <person name="Park H.-J."/>
            <person name="Ramirez L."/>
            <person name="Alfaro M."/>
            <person name="Sun H."/>
            <person name="Tritt A."/>
            <person name="Yoshinaga Y."/>
            <person name="Zwiers L.-H."/>
            <person name="Turgeon B."/>
            <person name="Goodwin S."/>
            <person name="Spatafora J."/>
            <person name="Crous P."/>
            <person name="Grigoriev I."/>
        </authorList>
    </citation>
    <scope>NUCLEOTIDE SEQUENCE</scope>
    <source>
        <strain evidence="2">ATCC 16933</strain>
    </source>
</reference>
<dbReference type="Proteomes" id="UP000799766">
    <property type="component" value="Unassembled WGS sequence"/>
</dbReference>
<gene>
    <name evidence="2" type="ORF">BDY21DRAFT_392889</name>
</gene>
<keyword evidence="3" id="KW-1185">Reference proteome</keyword>
<feature type="compositionally biased region" description="Pro residues" evidence="1">
    <location>
        <begin position="60"/>
        <end position="70"/>
    </location>
</feature>
<organism evidence="2 3">
    <name type="scientific">Lineolata rhizophorae</name>
    <dbReference type="NCBI Taxonomy" id="578093"/>
    <lineage>
        <taxon>Eukaryota</taxon>
        <taxon>Fungi</taxon>
        <taxon>Dikarya</taxon>
        <taxon>Ascomycota</taxon>
        <taxon>Pezizomycotina</taxon>
        <taxon>Dothideomycetes</taxon>
        <taxon>Dothideomycetes incertae sedis</taxon>
        <taxon>Lineolatales</taxon>
        <taxon>Lineolataceae</taxon>
        <taxon>Lineolata</taxon>
    </lineage>
</organism>
<feature type="compositionally biased region" description="Low complexity" evidence="1">
    <location>
        <begin position="42"/>
        <end position="55"/>
    </location>
</feature>
<accession>A0A6A6NY22</accession>
<keyword evidence="2" id="KW-0560">Oxidoreductase</keyword>
<evidence type="ECO:0000313" key="2">
    <source>
        <dbReference type="EMBL" id="KAF2456695.1"/>
    </source>
</evidence>
<dbReference type="Gene3D" id="3.20.20.70">
    <property type="entry name" value="Aldolase class I"/>
    <property type="match status" value="1"/>
</dbReference>
<dbReference type="PANTHER" id="PTHR32332:SF34">
    <property type="entry name" value="2-NITROPROPANE DIOXYGENASE FAMILY, PUTATIVE-RELATED"/>
    <property type="match status" value="1"/>
</dbReference>
<feature type="region of interest" description="Disordered" evidence="1">
    <location>
        <begin position="1"/>
        <end position="89"/>
    </location>
</feature>
<evidence type="ECO:0000256" key="1">
    <source>
        <dbReference type="SAM" id="MobiDB-lite"/>
    </source>
</evidence>
<keyword evidence="2" id="KW-0503">Monooxygenase</keyword>
<feature type="compositionally biased region" description="Low complexity" evidence="1">
    <location>
        <begin position="1"/>
        <end position="26"/>
    </location>
</feature>
<protein>
    <submittedName>
        <fullName evidence="2">Nitronate monooxygenase-domain-containing protein</fullName>
    </submittedName>
</protein>
<dbReference type="AlphaFoldDB" id="A0A6A6NY22"/>
<dbReference type="PANTHER" id="PTHR32332">
    <property type="entry name" value="2-NITROPROPANE DIOXYGENASE"/>
    <property type="match status" value="1"/>
</dbReference>
<sequence length="345" mass="35469">TRPRQAASASSPPATTSPRFRPTSPTHAPSWTRLPRRPRDCPPALRRSPSASASSCGVPRCPPPSKPPSLPRRSPPRPGSSRRRPRPQLAAWAAAIRAATRGATRIWVQVGTVREARVARAAAAPDVLVAQGQDAGGHGRYDAAGLAPLVPEVADALAGRSSSSRETQAQAQAPPPPVLLAAGGIADGRGLAAALCLGAAGAALGTRFLAAREAAVAPGYRATVLAAADGGRVTRRSGVYDALRGVVGWPAAYGGRGVANRSYVDEVVGGVGREENRRRYEEAVGRADDDGEGGWGPGVPFGGRLTAYVGNGVGLVREVMGAGEVTREVREEGVRVLRGVAGGKL</sequence>
<name>A0A6A6NY22_9PEZI</name>
<dbReference type="SUPFAM" id="SSF51412">
    <property type="entry name" value="Inosine monophosphate dehydrogenase (IMPDH)"/>
    <property type="match status" value="1"/>
</dbReference>
<dbReference type="InterPro" id="IPR013785">
    <property type="entry name" value="Aldolase_TIM"/>
</dbReference>
<evidence type="ECO:0000313" key="3">
    <source>
        <dbReference type="Proteomes" id="UP000799766"/>
    </source>
</evidence>
<dbReference type="Pfam" id="PF03060">
    <property type="entry name" value="NMO"/>
    <property type="match status" value="1"/>
</dbReference>
<dbReference type="EMBL" id="MU001682">
    <property type="protein sequence ID" value="KAF2456695.1"/>
    <property type="molecule type" value="Genomic_DNA"/>
</dbReference>
<dbReference type="GO" id="GO:0004497">
    <property type="term" value="F:monooxygenase activity"/>
    <property type="evidence" value="ECO:0007669"/>
    <property type="project" value="UniProtKB-KW"/>
</dbReference>
<proteinExistence type="predicted"/>
<feature type="non-terminal residue" evidence="2">
    <location>
        <position position="1"/>
    </location>
</feature>
<dbReference type="OrthoDB" id="2349068at2759"/>